<evidence type="ECO:0000256" key="6">
    <source>
        <dbReference type="SAM" id="MobiDB-lite"/>
    </source>
</evidence>
<evidence type="ECO:0000256" key="5">
    <source>
        <dbReference type="ARBA" id="ARBA00023136"/>
    </source>
</evidence>
<evidence type="ECO:0000256" key="1">
    <source>
        <dbReference type="ARBA" id="ARBA00004141"/>
    </source>
</evidence>
<dbReference type="InterPro" id="IPR011701">
    <property type="entry name" value="MFS"/>
</dbReference>
<reference evidence="8 9" key="1">
    <citation type="journal article" date="2024" name="J. Plant Pathol.">
        <title>Sequence and assembly of the genome of Seiridium unicorne, isolate CBS 538.82, causal agent of cypress canker disease.</title>
        <authorList>
            <person name="Scali E."/>
            <person name="Rocca G.D."/>
            <person name="Danti R."/>
            <person name="Garbelotto M."/>
            <person name="Barberini S."/>
            <person name="Baroncelli R."/>
            <person name="Emiliani G."/>
        </authorList>
    </citation>
    <scope>NUCLEOTIDE SEQUENCE [LARGE SCALE GENOMIC DNA]</scope>
    <source>
        <strain evidence="8 9">BM-138-508</strain>
    </source>
</reference>
<feature type="transmembrane region" description="Helical" evidence="7">
    <location>
        <begin position="84"/>
        <end position="103"/>
    </location>
</feature>
<keyword evidence="3 7" id="KW-0812">Transmembrane</keyword>
<evidence type="ECO:0000256" key="2">
    <source>
        <dbReference type="ARBA" id="ARBA00022448"/>
    </source>
</evidence>
<protein>
    <submittedName>
        <fullName evidence="8">Major facilitator superfamily transporter gliotoxin efflux transporter</fullName>
    </submittedName>
</protein>
<dbReference type="PANTHER" id="PTHR23501:SF177">
    <property type="entry name" value="MAJOR FACILITATOR SUPERFAMILY (MFS) PROFILE DOMAIN-CONTAINING PROTEIN-RELATED"/>
    <property type="match status" value="1"/>
</dbReference>
<proteinExistence type="predicted"/>
<sequence>MLEGVICLEDNYRGLSFVENRRAALGLNTFQADARAQLSEKHQGNGDAASPSIQAEDDGQDSDKHKNEYITGFRLSMITITANLSTLIAALDLGIVATAIPVFTDDFHSLQDIRWYSSGVFLTITATSALWRKMFTYIPVPVVYITALGFVLIFSTIIGPLIGGVFTTEVTWRWCFWVNLPIGGAAIILQFIFLRVRRKPEHATWTQVFLHLDLLGFALFPSSVVCFSLTLQWGGLTKAWSDGSVVATLISNFQFMFYLSLYFQSIQGTSAIKSGVYNLAIVAFFAVGLTFRSIVSGGVVRKTRLLQPVELAGALFATLCAGLLYGLSPNSSKAWYIGAHIRLGFGIGLANQVPITALQSFAKPEDLGFTMGIAFIYSGADVHAILDAYMGGIKDVYTFSLASRSSFRCAVVLRHPIQKAGEL</sequence>
<dbReference type="Gene3D" id="1.20.1250.20">
    <property type="entry name" value="MFS general substrate transporter like domains"/>
    <property type="match status" value="1"/>
</dbReference>
<gene>
    <name evidence="8" type="ORF">SUNI508_01431</name>
</gene>
<evidence type="ECO:0000256" key="3">
    <source>
        <dbReference type="ARBA" id="ARBA00022692"/>
    </source>
</evidence>
<feature type="transmembrane region" description="Helical" evidence="7">
    <location>
        <begin position="208"/>
        <end position="231"/>
    </location>
</feature>
<feature type="transmembrane region" description="Helical" evidence="7">
    <location>
        <begin position="307"/>
        <end position="327"/>
    </location>
</feature>
<dbReference type="InterPro" id="IPR036259">
    <property type="entry name" value="MFS_trans_sf"/>
</dbReference>
<feature type="transmembrane region" description="Helical" evidence="7">
    <location>
        <begin position="243"/>
        <end position="263"/>
    </location>
</feature>
<accession>A0ABR2UTL1</accession>
<dbReference type="Pfam" id="PF07690">
    <property type="entry name" value="MFS_1"/>
    <property type="match status" value="1"/>
</dbReference>
<keyword evidence="2" id="KW-0813">Transport</keyword>
<dbReference type="SUPFAM" id="SSF103473">
    <property type="entry name" value="MFS general substrate transporter"/>
    <property type="match status" value="1"/>
</dbReference>
<feature type="transmembrane region" description="Helical" evidence="7">
    <location>
        <begin position="143"/>
        <end position="164"/>
    </location>
</feature>
<dbReference type="Proteomes" id="UP001408356">
    <property type="component" value="Unassembled WGS sequence"/>
</dbReference>
<comment type="subcellular location">
    <subcellularLocation>
        <location evidence="1">Membrane</location>
        <topology evidence="1">Multi-pass membrane protein</topology>
    </subcellularLocation>
</comment>
<keyword evidence="5 7" id="KW-0472">Membrane</keyword>
<evidence type="ECO:0000256" key="7">
    <source>
        <dbReference type="SAM" id="Phobius"/>
    </source>
</evidence>
<feature type="transmembrane region" description="Helical" evidence="7">
    <location>
        <begin position="115"/>
        <end position="131"/>
    </location>
</feature>
<evidence type="ECO:0000256" key="4">
    <source>
        <dbReference type="ARBA" id="ARBA00022989"/>
    </source>
</evidence>
<organism evidence="8 9">
    <name type="scientific">Seiridium unicorne</name>
    <dbReference type="NCBI Taxonomy" id="138068"/>
    <lineage>
        <taxon>Eukaryota</taxon>
        <taxon>Fungi</taxon>
        <taxon>Dikarya</taxon>
        <taxon>Ascomycota</taxon>
        <taxon>Pezizomycotina</taxon>
        <taxon>Sordariomycetes</taxon>
        <taxon>Xylariomycetidae</taxon>
        <taxon>Amphisphaeriales</taxon>
        <taxon>Sporocadaceae</taxon>
        <taxon>Seiridium</taxon>
    </lineage>
</organism>
<comment type="caution">
    <text evidence="8">The sequence shown here is derived from an EMBL/GenBank/DDBJ whole genome shotgun (WGS) entry which is preliminary data.</text>
</comment>
<keyword evidence="4 7" id="KW-1133">Transmembrane helix</keyword>
<dbReference type="PANTHER" id="PTHR23501">
    <property type="entry name" value="MAJOR FACILITATOR SUPERFAMILY"/>
    <property type="match status" value="1"/>
</dbReference>
<feature type="transmembrane region" description="Helical" evidence="7">
    <location>
        <begin position="176"/>
        <end position="196"/>
    </location>
</feature>
<keyword evidence="9" id="KW-1185">Reference proteome</keyword>
<evidence type="ECO:0000313" key="9">
    <source>
        <dbReference type="Proteomes" id="UP001408356"/>
    </source>
</evidence>
<evidence type="ECO:0000313" key="8">
    <source>
        <dbReference type="EMBL" id="KAK9417674.1"/>
    </source>
</evidence>
<feature type="transmembrane region" description="Helical" evidence="7">
    <location>
        <begin position="275"/>
        <end position="295"/>
    </location>
</feature>
<dbReference type="EMBL" id="JARVKF010000396">
    <property type="protein sequence ID" value="KAK9417674.1"/>
    <property type="molecule type" value="Genomic_DNA"/>
</dbReference>
<name>A0ABR2UTL1_9PEZI</name>
<feature type="region of interest" description="Disordered" evidence="6">
    <location>
        <begin position="40"/>
        <end position="63"/>
    </location>
</feature>